<dbReference type="Proteomes" id="UP000321479">
    <property type="component" value="Chromosome"/>
</dbReference>
<feature type="domain" description="AB hydrolase-1" evidence="2">
    <location>
        <begin position="27"/>
        <end position="269"/>
    </location>
</feature>
<dbReference type="PANTHER" id="PTHR42977">
    <property type="entry name" value="HYDROLASE-RELATED"/>
    <property type="match status" value="1"/>
</dbReference>
<dbReference type="PRINTS" id="PR00111">
    <property type="entry name" value="ABHYDROLASE"/>
</dbReference>
<evidence type="ECO:0000313" key="4">
    <source>
        <dbReference type="Proteomes" id="UP000321479"/>
    </source>
</evidence>
<keyword evidence="1 3" id="KW-0378">Hydrolase</keyword>
<dbReference type="EMBL" id="CP042436">
    <property type="protein sequence ID" value="QEC65684.1"/>
    <property type="molecule type" value="Genomic_DNA"/>
</dbReference>
<accession>A0A5B8V2U4</accession>
<dbReference type="OrthoDB" id="9799612at2"/>
<reference evidence="3 4" key="1">
    <citation type="journal article" date="2017" name="Curr. Microbiol.">
        <title>Mucilaginibacter ginsenosidivorans sp. nov., Isolated from Soil of Ginseng Field.</title>
        <authorList>
            <person name="Kim M.M."/>
            <person name="Siddiqi M.Z."/>
            <person name="Im W.T."/>
        </authorList>
    </citation>
    <scope>NUCLEOTIDE SEQUENCE [LARGE SCALE GENOMIC DNA]</scope>
    <source>
        <strain evidence="3 4">Gsoil 3017</strain>
    </source>
</reference>
<gene>
    <name evidence="3" type="ORF">FRZ54_14630</name>
</gene>
<dbReference type="InterPro" id="IPR029058">
    <property type="entry name" value="AB_hydrolase_fold"/>
</dbReference>
<protein>
    <submittedName>
        <fullName evidence="3">Alpha/beta hydrolase</fullName>
    </submittedName>
</protein>
<dbReference type="KEGG" id="mgin:FRZ54_14630"/>
<dbReference type="InterPro" id="IPR051340">
    <property type="entry name" value="Haloalkane_dehalogenase"/>
</dbReference>
<dbReference type="Pfam" id="PF00561">
    <property type="entry name" value="Abhydrolase_1"/>
    <property type="match status" value="1"/>
</dbReference>
<organism evidence="3 4">
    <name type="scientific">Mucilaginibacter ginsenosidivorans</name>
    <dbReference type="NCBI Taxonomy" id="398053"/>
    <lineage>
        <taxon>Bacteria</taxon>
        <taxon>Pseudomonadati</taxon>
        <taxon>Bacteroidota</taxon>
        <taxon>Sphingobacteriia</taxon>
        <taxon>Sphingobacteriales</taxon>
        <taxon>Sphingobacteriaceae</taxon>
        <taxon>Mucilaginibacter</taxon>
    </lineage>
</organism>
<dbReference type="GO" id="GO:0004301">
    <property type="term" value="F:epoxide hydrolase activity"/>
    <property type="evidence" value="ECO:0007669"/>
    <property type="project" value="TreeGrafter"/>
</dbReference>
<name>A0A5B8V2U4_9SPHI</name>
<dbReference type="SUPFAM" id="SSF53474">
    <property type="entry name" value="alpha/beta-Hydrolases"/>
    <property type="match status" value="1"/>
</dbReference>
<dbReference type="AlphaFoldDB" id="A0A5B8V2U4"/>
<evidence type="ECO:0000259" key="2">
    <source>
        <dbReference type="Pfam" id="PF00561"/>
    </source>
</evidence>
<dbReference type="Gene3D" id="3.40.50.1820">
    <property type="entry name" value="alpha/beta hydrolase"/>
    <property type="match status" value="1"/>
</dbReference>
<dbReference type="PANTHER" id="PTHR42977:SF3">
    <property type="entry name" value="AB HYDROLASE-1 DOMAIN-CONTAINING PROTEIN"/>
    <property type="match status" value="1"/>
</dbReference>
<evidence type="ECO:0000256" key="1">
    <source>
        <dbReference type="ARBA" id="ARBA00022801"/>
    </source>
</evidence>
<evidence type="ECO:0000313" key="3">
    <source>
        <dbReference type="EMBL" id="QEC65684.1"/>
    </source>
</evidence>
<keyword evidence="4" id="KW-1185">Reference proteome</keyword>
<dbReference type="InterPro" id="IPR000073">
    <property type="entry name" value="AB_hydrolase_1"/>
</dbReference>
<proteinExistence type="predicted"/>
<sequence>MRDLKFRTAKVDGLTIFYREAGDPAKPAILLLHGFPSTSHMYDGLINDLAGNYHLIAPDYPGFGNSSQPDPGIFVYSFDHIAAVMMDFIETLGLKKFSLYMQDYGGPIGFRIASAYPGKISALIIQNANAYTDGLGNGFSNIMNMQRAGDQKGVADILHKIISLDGIKVQYTQGAANLESIAPEAYLTDFYYVQRPGNADIQAVLFYDYHNNLSQYPIWQRYFKQHQPPALIVWGKNDPIFTAPGANAYRQDLPHAEIHLLNSGHFALVEYHRQVAAYIVSFLRKKGIR</sequence>